<dbReference type="GO" id="GO:0012505">
    <property type="term" value="C:endomembrane system"/>
    <property type="evidence" value="ECO:0007669"/>
    <property type="project" value="UniProtKB-SubCell"/>
</dbReference>
<evidence type="ECO:0000256" key="9">
    <source>
        <dbReference type="SAM" id="Phobius"/>
    </source>
</evidence>
<feature type="transmembrane region" description="Helical" evidence="9">
    <location>
        <begin position="159"/>
        <end position="176"/>
    </location>
</feature>
<evidence type="ECO:0000256" key="1">
    <source>
        <dbReference type="ARBA" id="ARBA00004127"/>
    </source>
</evidence>
<proteinExistence type="predicted"/>
<evidence type="ECO:0000256" key="8">
    <source>
        <dbReference type="ARBA" id="ARBA00023136"/>
    </source>
</evidence>
<accession>X1B4X8</accession>
<keyword evidence="6 9" id="KW-1133">Transmembrane helix</keyword>
<sequence length="211" mass="21878">MDIISLLIPILGIIGLISAIGLFMNVKRQSPGNEKMQELSNAIQDGAMAFLKSEYKVLIVFVIIISLLLFGASFIPQSGMSWQLAIAFIVGALFSAVAGNIGMRTATMANTRTAEGAKKSLSKGLTIAFSSGAVMGLVVVGLGVLGVFTLYIAFNDPDVLFGFGFGASSIALFARVGGGIYTKSADVGADLVGKVEAGIPEDDPRNPAVIA</sequence>
<dbReference type="AlphaFoldDB" id="X1B4X8"/>
<keyword evidence="8 9" id="KW-0472">Membrane</keyword>
<protein>
    <recommendedName>
        <fullName evidence="11">Sodium-translocating pyrophosphatase</fullName>
    </recommendedName>
</protein>
<dbReference type="PANTHER" id="PTHR31998">
    <property type="entry name" value="K(+)-INSENSITIVE PYROPHOSPHATE-ENERGIZED PROTON PUMP"/>
    <property type="match status" value="1"/>
</dbReference>
<keyword evidence="4" id="KW-0460">Magnesium</keyword>
<organism evidence="10">
    <name type="scientific">marine sediment metagenome</name>
    <dbReference type="NCBI Taxonomy" id="412755"/>
    <lineage>
        <taxon>unclassified sequences</taxon>
        <taxon>metagenomes</taxon>
        <taxon>ecological metagenomes</taxon>
    </lineage>
</organism>
<feature type="transmembrane region" description="Helical" evidence="9">
    <location>
        <begin position="57"/>
        <end position="76"/>
    </location>
</feature>
<keyword evidence="2" id="KW-0813">Transport</keyword>
<keyword evidence="3 9" id="KW-0812">Transmembrane</keyword>
<evidence type="ECO:0000256" key="5">
    <source>
        <dbReference type="ARBA" id="ARBA00022967"/>
    </source>
</evidence>
<feature type="non-terminal residue" evidence="10">
    <location>
        <position position="211"/>
    </location>
</feature>
<feature type="transmembrane region" description="Helical" evidence="9">
    <location>
        <begin position="82"/>
        <end position="103"/>
    </location>
</feature>
<evidence type="ECO:0000313" key="10">
    <source>
        <dbReference type="EMBL" id="GAG90779.1"/>
    </source>
</evidence>
<keyword evidence="5" id="KW-1278">Translocase</keyword>
<comment type="subcellular location">
    <subcellularLocation>
        <location evidence="1">Endomembrane system</location>
        <topology evidence="1">Multi-pass membrane protein</topology>
    </subcellularLocation>
</comment>
<dbReference type="GO" id="GO:0009678">
    <property type="term" value="F:diphosphate hydrolysis-driven proton transmembrane transporter activity"/>
    <property type="evidence" value="ECO:0007669"/>
    <property type="project" value="InterPro"/>
</dbReference>
<evidence type="ECO:0000256" key="6">
    <source>
        <dbReference type="ARBA" id="ARBA00022989"/>
    </source>
</evidence>
<gene>
    <name evidence="10" type="ORF">S01H4_46293</name>
</gene>
<keyword evidence="7" id="KW-0406">Ion transport</keyword>
<dbReference type="InterPro" id="IPR004131">
    <property type="entry name" value="PPase-energised_H-pump"/>
</dbReference>
<feature type="transmembrane region" description="Helical" evidence="9">
    <location>
        <begin position="124"/>
        <end position="153"/>
    </location>
</feature>
<name>X1B4X8_9ZZZZ</name>
<reference evidence="10" key="1">
    <citation type="journal article" date="2014" name="Front. Microbiol.">
        <title>High frequency of phylogenetically diverse reductive dehalogenase-homologous genes in deep subseafloor sedimentary metagenomes.</title>
        <authorList>
            <person name="Kawai M."/>
            <person name="Futagami T."/>
            <person name="Toyoda A."/>
            <person name="Takaki Y."/>
            <person name="Nishi S."/>
            <person name="Hori S."/>
            <person name="Arai W."/>
            <person name="Tsubouchi T."/>
            <person name="Morono Y."/>
            <person name="Uchiyama I."/>
            <person name="Ito T."/>
            <person name="Fujiyama A."/>
            <person name="Inagaki F."/>
            <person name="Takami H."/>
        </authorList>
    </citation>
    <scope>NUCLEOTIDE SEQUENCE</scope>
    <source>
        <strain evidence="10">Expedition CK06-06</strain>
    </source>
</reference>
<feature type="transmembrane region" description="Helical" evidence="9">
    <location>
        <begin position="6"/>
        <end position="26"/>
    </location>
</feature>
<evidence type="ECO:0008006" key="11">
    <source>
        <dbReference type="Google" id="ProtNLM"/>
    </source>
</evidence>
<evidence type="ECO:0000256" key="3">
    <source>
        <dbReference type="ARBA" id="ARBA00022692"/>
    </source>
</evidence>
<evidence type="ECO:0000256" key="2">
    <source>
        <dbReference type="ARBA" id="ARBA00022448"/>
    </source>
</evidence>
<evidence type="ECO:0000256" key="7">
    <source>
        <dbReference type="ARBA" id="ARBA00023065"/>
    </source>
</evidence>
<dbReference type="Pfam" id="PF03030">
    <property type="entry name" value="H_PPase"/>
    <property type="match status" value="1"/>
</dbReference>
<dbReference type="GO" id="GO:0016020">
    <property type="term" value="C:membrane"/>
    <property type="evidence" value="ECO:0007669"/>
    <property type="project" value="InterPro"/>
</dbReference>
<dbReference type="GO" id="GO:0004427">
    <property type="term" value="F:inorganic diphosphate phosphatase activity"/>
    <property type="evidence" value="ECO:0007669"/>
    <property type="project" value="InterPro"/>
</dbReference>
<evidence type="ECO:0000256" key="4">
    <source>
        <dbReference type="ARBA" id="ARBA00022842"/>
    </source>
</evidence>
<comment type="caution">
    <text evidence="10">The sequence shown here is derived from an EMBL/GenBank/DDBJ whole genome shotgun (WGS) entry which is preliminary data.</text>
</comment>
<dbReference type="EMBL" id="BART01025855">
    <property type="protein sequence ID" value="GAG90779.1"/>
    <property type="molecule type" value="Genomic_DNA"/>
</dbReference>